<dbReference type="SUPFAM" id="SSF56672">
    <property type="entry name" value="DNA/RNA polymerases"/>
    <property type="match status" value="1"/>
</dbReference>
<dbReference type="InterPro" id="IPR000477">
    <property type="entry name" value="RT_dom"/>
</dbReference>
<dbReference type="OrthoDB" id="1934719at2759"/>
<dbReference type="PROSITE" id="PS50878">
    <property type="entry name" value="RT_POL"/>
    <property type="match status" value="1"/>
</dbReference>
<reference evidence="2 3" key="1">
    <citation type="submission" date="2018-04" db="EMBL/GenBank/DDBJ databases">
        <authorList>
            <person name="Vogel A."/>
        </authorList>
    </citation>
    <scope>NUCLEOTIDE SEQUENCE [LARGE SCALE GENOMIC DNA]</scope>
</reference>
<name>A0A484NAA3_9ASTE</name>
<evidence type="ECO:0000313" key="2">
    <source>
        <dbReference type="EMBL" id="VFQ97960.1"/>
    </source>
</evidence>
<dbReference type="CDD" id="cd01650">
    <property type="entry name" value="RT_nLTR_like"/>
    <property type="match status" value="1"/>
</dbReference>
<feature type="domain" description="Reverse transcriptase" evidence="1">
    <location>
        <begin position="64"/>
        <end position="307"/>
    </location>
</feature>
<protein>
    <recommendedName>
        <fullName evidence="1">Reverse transcriptase domain-containing protein</fullName>
    </recommendedName>
</protein>
<evidence type="ECO:0000313" key="3">
    <source>
        <dbReference type="Proteomes" id="UP000595140"/>
    </source>
</evidence>
<accession>A0A484NAA3</accession>
<dbReference type="EMBL" id="OOIL02006556">
    <property type="protein sequence ID" value="VFQ97960.1"/>
    <property type="molecule type" value="Genomic_DNA"/>
</dbReference>
<dbReference type="PANTHER" id="PTHR31635:SF196">
    <property type="entry name" value="REVERSE TRANSCRIPTASE DOMAIN-CONTAINING PROTEIN-RELATED"/>
    <property type="match status" value="1"/>
</dbReference>
<dbReference type="Pfam" id="PF00078">
    <property type="entry name" value="RVT_1"/>
    <property type="match status" value="1"/>
</dbReference>
<dbReference type="AlphaFoldDB" id="A0A484NAA3"/>
<dbReference type="PANTHER" id="PTHR31635">
    <property type="entry name" value="REVERSE TRANSCRIPTASE DOMAIN-CONTAINING PROTEIN-RELATED"/>
    <property type="match status" value="1"/>
</dbReference>
<keyword evidence="3" id="KW-1185">Reference proteome</keyword>
<evidence type="ECO:0000259" key="1">
    <source>
        <dbReference type="PROSITE" id="PS50878"/>
    </source>
</evidence>
<gene>
    <name evidence="2" type="ORF">CCAM_LOCUS39736</name>
</gene>
<sequence length="307" mass="34913">MRSGNTLSIEQQLELIKDFNPEQVKNALFSIPNSKSPGPDGFNSGFFKKKWNTVGVITTRVVLDFFKDGATLKQINATCLTLIPKVENPSKPTDYRPISCFNTVYKVISKLLCFRLKAVLPHIVDLNQAAFIKGRELLHNILLCKEIAKGYKRKGISPRCMMKVDIQNAYNSVSWKAIRGILHSLNFPGKFIYWIMFCISTPSYTIHINDELHGYFRGGKGLRQGDPISPLLFVLIMEYLTRSLRVAALKYKFSYHPMCANLKIINLTFADDLIVVCKADNESIKCIMEVLERFYATTGLKINRNKS</sequence>
<dbReference type="Proteomes" id="UP000595140">
    <property type="component" value="Unassembled WGS sequence"/>
</dbReference>
<organism evidence="2 3">
    <name type="scientific">Cuscuta campestris</name>
    <dbReference type="NCBI Taxonomy" id="132261"/>
    <lineage>
        <taxon>Eukaryota</taxon>
        <taxon>Viridiplantae</taxon>
        <taxon>Streptophyta</taxon>
        <taxon>Embryophyta</taxon>
        <taxon>Tracheophyta</taxon>
        <taxon>Spermatophyta</taxon>
        <taxon>Magnoliopsida</taxon>
        <taxon>eudicotyledons</taxon>
        <taxon>Gunneridae</taxon>
        <taxon>Pentapetalae</taxon>
        <taxon>asterids</taxon>
        <taxon>lamiids</taxon>
        <taxon>Solanales</taxon>
        <taxon>Convolvulaceae</taxon>
        <taxon>Cuscuteae</taxon>
        <taxon>Cuscuta</taxon>
        <taxon>Cuscuta subgen. Grammica</taxon>
        <taxon>Cuscuta sect. Cleistogrammica</taxon>
    </lineage>
</organism>
<proteinExistence type="predicted"/>
<dbReference type="InterPro" id="IPR043502">
    <property type="entry name" value="DNA/RNA_pol_sf"/>
</dbReference>